<feature type="chain" id="PRO_5001708816" description="DUF4397 domain-containing protein" evidence="1">
    <location>
        <begin position="27"/>
        <end position="459"/>
    </location>
</feature>
<evidence type="ECO:0000313" key="2">
    <source>
        <dbReference type="EMBL" id="AIG00199.1"/>
    </source>
</evidence>
<dbReference type="KEGG" id="aal:EP13_16750"/>
<keyword evidence="1" id="KW-0732">Signal</keyword>
<evidence type="ECO:0008006" key="4">
    <source>
        <dbReference type="Google" id="ProtNLM"/>
    </source>
</evidence>
<reference evidence="2 3" key="1">
    <citation type="submission" date="2014-06" db="EMBL/GenBank/DDBJ databases">
        <title>Genomes of Alteromonas australica, a world apart.</title>
        <authorList>
            <person name="Gonzaga A."/>
            <person name="Lopez-Perez M."/>
            <person name="Rodriguez-Valera F."/>
        </authorList>
    </citation>
    <scope>NUCLEOTIDE SEQUENCE [LARGE SCALE GENOMIC DNA]</scope>
    <source>
        <strain evidence="2 3">H 17</strain>
    </source>
</reference>
<gene>
    <name evidence="2" type="ORF">EP13_16750</name>
</gene>
<feature type="signal peptide" evidence="1">
    <location>
        <begin position="1"/>
        <end position="26"/>
    </location>
</feature>
<accession>A0A075P3A0</accession>
<dbReference type="eggNOG" id="ENOG502ZCIW">
    <property type="taxonomic scope" value="Bacteria"/>
</dbReference>
<keyword evidence="3" id="KW-1185">Reference proteome</keyword>
<dbReference type="PROSITE" id="PS51257">
    <property type="entry name" value="PROKAR_LIPOPROTEIN"/>
    <property type="match status" value="1"/>
</dbReference>
<dbReference type="GeneID" id="78256534"/>
<sequence length="459" mass="51427">MQFHSKAWLRNVAIGLIALLGLSACGGSSGSSTDYSYAYIQFYNASPNGANVEMREVDGDSFGSAQFGDTTSMYSMEKDEYELEFIRTDSDDQEVLIDTYTVDLKTGYKTLIVMSGDFSDPIITEYQYERETLEDHFRLFALSVTIDEDSYDFYLSDAGDPFEAANFLGTVTASEMIELDYWDPDDDSDYFDEGEYTIYLTEPGSTDVVFESQTIDFAYETEYLMTMRDVSGAIQDGLIVDTILNSSTVTALTDVEADAQYRIYNSTNLSTALDVTFGGTTDEEDVAFSLDAGELSEFTTITYGDYRVTVSDSTGEYTQLSNKLITLNQGESKAILIYERNGALGAATFVESGLPQAYDKTVNFINLVEDFDDVDFYLVRNDETIDTAEYDLQNLEFGESDSEVLPSDYYEVIAVYEDDNEEQILLDRTALFGFNEEENYIVTVEPADTATGYEINILY</sequence>
<dbReference type="AlphaFoldDB" id="A0A075P3A0"/>
<evidence type="ECO:0000313" key="3">
    <source>
        <dbReference type="Proteomes" id="UP000056090"/>
    </source>
</evidence>
<proteinExistence type="predicted"/>
<protein>
    <recommendedName>
        <fullName evidence="4">DUF4397 domain-containing protein</fullName>
    </recommendedName>
</protein>
<dbReference type="EMBL" id="CP008849">
    <property type="protein sequence ID" value="AIG00199.1"/>
    <property type="molecule type" value="Genomic_DNA"/>
</dbReference>
<evidence type="ECO:0000256" key="1">
    <source>
        <dbReference type="SAM" id="SignalP"/>
    </source>
</evidence>
<dbReference type="RefSeq" id="WP_044058213.1">
    <property type="nucleotide sequence ID" value="NZ_CBCSKJ010000007.1"/>
</dbReference>
<dbReference type="Proteomes" id="UP000056090">
    <property type="component" value="Chromosome"/>
</dbReference>
<organism evidence="2 3">
    <name type="scientific">Alteromonas australica</name>
    <dbReference type="NCBI Taxonomy" id="589873"/>
    <lineage>
        <taxon>Bacteria</taxon>
        <taxon>Pseudomonadati</taxon>
        <taxon>Pseudomonadota</taxon>
        <taxon>Gammaproteobacteria</taxon>
        <taxon>Alteromonadales</taxon>
        <taxon>Alteromonadaceae</taxon>
        <taxon>Alteromonas/Salinimonas group</taxon>
        <taxon>Alteromonas</taxon>
    </lineage>
</organism>
<name>A0A075P3A0_9ALTE</name>